<dbReference type="GO" id="GO:0008080">
    <property type="term" value="F:N-acetyltransferase activity"/>
    <property type="evidence" value="ECO:0007669"/>
    <property type="project" value="InterPro"/>
</dbReference>
<feature type="domain" description="N-acetyltransferase" evidence="5">
    <location>
        <begin position="4"/>
        <end position="148"/>
    </location>
</feature>
<dbReference type="Gene3D" id="3.40.630.30">
    <property type="match status" value="1"/>
</dbReference>
<sequence length="176" mass="20055">MDVLRIKTATEEDLDDIMAIEQRVFPDPWTRTMFADQLDLPRLYTFVSAKVGDDLVGYGGILKIKDEGHLTNLAVKPEWQSLGIGKSLVYFLSLVAKTEGISSIMLEVRTPNTAAQELYKKFGFEITTVRKNYYGFEDDAYVMAVYGVERPEFMSLLEDIRKTLKYNIEDYVDVAG</sequence>
<organism evidence="6">
    <name type="scientific">marine sediment metagenome</name>
    <dbReference type="NCBI Taxonomy" id="412755"/>
    <lineage>
        <taxon>unclassified sequences</taxon>
        <taxon>metagenomes</taxon>
        <taxon>ecological metagenomes</taxon>
    </lineage>
</organism>
<name>A0A0F9PFP7_9ZZZZ</name>
<keyword evidence="4" id="KW-0012">Acyltransferase</keyword>
<dbReference type="EMBL" id="LAZR01006431">
    <property type="protein sequence ID" value="KKM92162.1"/>
    <property type="molecule type" value="Genomic_DNA"/>
</dbReference>
<dbReference type="InterPro" id="IPR016181">
    <property type="entry name" value="Acyl_CoA_acyltransferase"/>
</dbReference>
<dbReference type="SUPFAM" id="SSF55729">
    <property type="entry name" value="Acyl-CoA N-acyltransferases (Nat)"/>
    <property type="match status" value="1"/>
</dbReference>
<dbReference type="Pfam" id="PF00583">
    <property type="entry name" value="Acetyltransf_1"/>
    <property type="match status" value="1"/>
</dbReference>
<protein>
    <recommendedName>
        <fullName evidence="5">N-acetyltransferase domain-containing protein</fullName>
    </recommendedName>
</protein>
<gene>
    <name evidence="6" type="ORF">LCGC14_1221190</name>
</gene>
<dbReference type="PANTHER" id="PTHR43420:SF44">
    <property type="entry name" value="ACETYLTRANSFERASE YPEA"/>
    <property type="match status" value="1"/>
</dbReference>
<evidence type="ECO:0000313" key="6">
    <source>
        <dbReference type="EMBL" id="KKM92162.1"/>
    </source>
</evidence>
<comment type="caution">
    <text evidence="6">The sequence shown here is derived from an EMBL/GenBank/DDBJ whole genome shotgun (WGS) entry which is preliminary data.</text>
</comment>
<evidence type="ECO:0000256" key="3">
    <source>
        <dbReference type="ARBA" id="ARBA00022679"/>
    </source>
</evidence>
<dbReference type="CDD" id="cd04301">
    <property type="entry name" value="NAT_SF"/>
    <property type="match status" value="1"/>
</dbReference>
<proteinExistence type="inferred from homology"/>
<dbReference type="AlphaFoldDB" id="A0A0F9PFP7"/>
<dbReference type="InterPro" id="IPR006464">
    <property type="entry name" value="AcTrfase_RimI/Ard1"/>
</dbReference>
<keyword evidence="2" id="KW-0963">Cytoplasm</keyword>
<accession>A0A0F9PFP7</accession>
<evidence type="ECO:0000256" key="1">
    <source>
        <dbReference type="ARBA" id="ARBA00005395"/>
    </source>
</evidence>
<dbReference type="NCBIfam" id="TIGR01575">
    <property type="entry name" value="rimI"/>
    <property type="match status" value="1"/>
</dbReference>
<dbReference type="InterPro" id="IPR000182">
    <property type="entry name" value="GNAT_dom"/>
</dbReference>
<evidence type="ECO:0000259" key="5">
    <source>
        <dbReference type="PROSITE" id="PS51186"/>
    </source>
</evidence>
<evidence type="ECO:0000256" key="2">
    <source>
        <dbReference type="ARBA" id="ARBA00022490"/>
    </source>
</evidence>
<evidence type="ECO:0000256" key="4">
    <source>
        <dbReference type="ARBA" id="ARBA00023315"/>
    </source>
</evidence>
<dbReference type="PROSITE" id="PS51186">
    <property type="entry name" value="GNAT"/>
    <property type="match status" value="1"/>
</dbReference>
<reference evidence="6" key="1">
    <citation type="journal article" date="2015" name="Nature">
        <title>Complex archaea that bridge the gap between prokaryotes and eukaryotes.</title>
        <authorList>
            <person name="Spang A."/>
            <person name="Saw J.H."/>
            <person name="Jorgensen S.L."/>
            <person name="Zaremba-Niedzwiedzka K."/>
            <person name="Martijn J."/>
            <person name="Lind A.E."/>
            <person name="van Eijk R."/>
            <person name="Schleper C."/>
            <person name="Guy L."/>
            <person name="Ettema T.J."/>
        </authorList>
    </citation>
    <scope>NUCLEOTIDE SEQUENCE</scope>
</reference>
<comment type="similarity">
    <text evidence="1">Belongs to the acetyltransferase family. RimI subfamily.</text>
</comment>
<dbReference type="InterPro" id="IPR050680">
    <property type="entry name" value="YpeA/RimI_acetyltransf"/>
</dbReference>
<keyword evidence="3" id="KW-0808">Transferase</keyword>
<dbReference type="PANTHER" id="PTHR43420">
    <property type="entry name" value="ACETYLTRANSFERASE"/>
    <property type="match status" value="1"/>
</dbReference>